<dbReference type="Gene3D" id="1.10.1660.10">
    <property type="match status" value="1"/>
</dbReference>
<dbReference type="Pfam" id="PF13591">
    <property type="entry name" value="MerR_2"/>
    <property type="match status" value="1"/>
</dbReference>
<organism evidence="1 2">
    <name type="scientific">Aggregatibacter segnis ATCC 33393</name>
    <dbReference type="NCBI Taxonomy" id="888057"/>
    <lineage>
        <taxon>Bacteria</taxon>
        <taxon>Pseudomonadati</taxon>
        <taxon>Pseudomonadota</taxon>
        <taxon>Gammaproteobacteria</taxon>
        <taxon>Pasteurellales</taxon>
        <taxon>Pasteurellaceae</taxon>
        <taxon>Aggregatibacter</taxon>
    </lineage>
</organism>
<reference evidence="1 2" key="1">
    <citation type="submission" date="2010-12" db="EMBL/GenBank/DDBJ databases">
        <authorList>
            <person name="Muzny D."/>
            <person name="Qin X."/>
            <person name="Deng J."/>
            <person name="Jiang H."/>
            <person name="Liu Y."/>
            <person name="Qu J."/>
            <person name="Song X.-Z."/>
            <person name="Zhang L."/>
            <person name="Thornton R."/>
            <person name="Coyle M."/>
            <person name="Francisco L."/>
            <person name="Jackson L."/>
            <person name="Javaid M."/>
            <person name="Korchina V."/>
            <person name="Kovar C."/>
            <person name="Mata R."/>
            <person name="Mathew T."/>
            <person name="Ngo R."/>
            <person name="Nguyen L."/>
            <person name="Nguyen N."/>
            <person name="Okwuonu G."/>
            <person name="Ongeri F."/>
            <person name="Pham C."/>
            <person name="Simmons D."/>
            <person name="Wilczek-Boney K."/>
            <person name="Hale W."/>
            <person name="Jakkamsetti A."/>
            <person name="Pham P."/>
            <person name="Ruth R."/>
            <person name="San Lucas F."/>
            <person name="Warren J."/>
            <person name="Zhang J."/>
            <person name="Zhao Z."/>
            <person name="Zhou C."/>
            <person name="Zhu D."/>
            <person name="Lee S."/>
            <person name="Bess C."/>
            <person name="Blankenburg K."/>
            <person name="Forbes L."/>
            <person name="Fu Q."/>
            <person name="Gubbala S."/>
            <person name="Hirani K."/>
            <person name="Jayaseelan J.C."/>
            <person name="Lara F."/>
            <person name="Munidasa M."/>
            <person name="Palculict T."/>
            <person name="Patil S."/>
            <person name="Pu L.-L."/>
            <person name="Saada N."/>
            <person name="Tang L."/>
            <person name="Weissenberger G."/>
            <person name="Zhu Y."/>
            <person name="Hemphill L."/>
            <person name="Shang Y."/>
            <person name="Youmans B."/>
            <person name="Ayvaz T."/>
            <person name="Ross M."/>
            <person name="Santibanez J."/>
            <person name="Aqrawi P."/>
            <person name="Gross S."/>
            <person name="Joshi V."/>
            <person name="Fowler G."/>
            <person name="Nazareth L."/>
            <person name="Reid J."/>
            <person name="Worley K."/>
            <person name="Petrosino J."/>
            <person name="Highlander S."/>
            <person name="Gibbs R."/>
        </authorList>
    </citation>
    <scope>NUCLEOTIDE SEQUENCE [LARGE SCALE GENOMIC DNA]</scope>
    <source>
        <strain evidence="1 2">ATCC 33393</strain>
    </source>
</reference>
<accession>E6KYU7</accession>
<proteinExistence type="predicted"/>
<protein>
    <submittedName>
        <fullName evidence="1">MerR family transcriptional regulator</fullName>
    </submittedName>
</protein>
<dbReference type="Proteomes" id="UP000032871">
    <property type="component" value="Unassembled WGS sequence"/>
</dbReference>
<gene>
    <name evidence="1" type="ORF">HMPREF9064_1329</name>
</gene>
<dbReference type="EMBL" id="AEPS01000008">
    <property type="protein sequence ID" value="EFU67374.1"/>
    <property type="molecule type" value="Genomic_DNA"/>
</dbReference>
<dbReference type="HOGENOM" id="CLU_144710_2_0_6"/>
<dbReference type="AlphaFoldDB" id="E6KYU7"/>
<sequence>MMNQDIDIKLSFNEMLKVCSDDRQWLLELIEEGVISVDGRPEQAIFSGFQMARVRQACRLRHDFDASVPALSLIMRLLDEVEELRKQNRPFSLLDEVKIG</sequence>
<evidence type="ECO:0000313" key="2">
    <source>
        <dbReference type="Proteomes" id="UP000032871"/>
    </source>
</evidence>
<evidence type="ECO:0000313" key="1">
    <source>
        <dbReference type="EMBL" id="EFU67374.1"/>
    </source>
</evidence>
<keyword evidence="2" id="KW-1185">Reference proteome</keyword>
<name>E6KYU7_9PAST</name>
<comment type="caution">
    <text evidence="1">The sequence shown here is derived from an EMBL/GenBank/DDBJ whole genome shotgun (WGS) entry which is preliminary data.</text>
</comment>